<accession>A0ABD0TW89</accession>
<dbReference type="AlphaFoldDB" id="A0ABD0TW89"/>
<keyword evidence="1" id="KW-0472">Membrane</keyword>
<name>A0ABD0TW89_DENTH</name>
<evidence type="ECO:0000313" key="2">
    <source>
        <dbReference type="EMBL" id="KAL0903899.1"/>
    </source>
</evidence>
<evidence type="ECO:0000313" key="3">
    <source>
        <dbReference type="Proteomes" id="UP001552299"/>
    </source>
</evidence>
<dbReference type="EMBL" id="JANQDX010000019">
    <property type="protein sequence ID" value="KAL0903899.1"/>
    <property type="molecule type" value="Genomic_DNA"/>
</dbReference>
<protein>
    <submittedName>
        <fullName evidence="2">Uncharacterized protein</fullName>
    </submittedName>
</protein>
<organism evidence="2 3">
    <name type="scientific">Dendrobium thyrsiflorum</name>
    <name type="common">Pinecone-like raceme dendrobium</name>
    <name type="synonym">Orchid</name>
    <dbReference type="NCBI Taxonomy" id="117978"/>
    <lineage>
        <taxon>Eukaryota</taxon>
        <taxon>Viridiplantae</taxon>
        <taxon>Streptophyta</taxon>
        <taxon>Embryophyta</taxon>
        <taxon>Tracheophyta</taxon>
        <taxon>Spermatophyta</taxon>
        <taxon>Magnoliopsida</taxon>
        <taxon>Liliopsida</taxon>
        <taxon>Asparagales</taxon>
        <taxon>Orchidaceae</taxon>
        <taxon>Epidendroideae</taxon>
        <taxon>Malaxideae</taxon>
        <taxon>Dendrobiinae</taxon>
        <taxon>Dendrobium</taxon>
    </lineage>
</organism>
<keyword evidence="1" id="KW-1133">Transmembrane helix</keyword>
<sequence>MGCGLSSLSMSDGELTIIGLLCWILPHALAIGLYILTDCCELEEERGRWGWNHHGKGTGKGGRRHGEAKMLGGRLGGARTYHTRTLDHHRTSTTSSYTGELPITKGPTHHRPWSNVLHRWILHLPLSSRLAFERGLKN</sequence>
<evidence type="ECO:0000256" key="1">
    <source>
        <dbReference type="SAM" id="Phobius"/>
    </source>
</evidence>
<keyword evidence="3" id="KW-1185">Reference proteome</keyword>
<feature type="transmembrane region" description="Helical" evidence="1">
    <location>
        <begin position="15"/>
        <end position="36"/>
    </location>
</feature>
<reference evidence="2 3" key="1">
    <citation type="journal article" date="2024" name="Plant Biotechnol. J.">
        <title>Dendrobium thyrsiflorum genome and its molecular insights into genes involved in important horticultural traits.</title>
        <authorList>
            <person name="Chen B."/>
            <person name="Wang J.Y."/>
            <person name="Zheng P.J."/>
            <person name="Li K.L."/>
            <person name="Liang Y.M."/>
            <person name="Chen X.F."/>
            <person name="Zhang C."/>
            <person name="Zhao X."/>
            <person name="He X."/>
            <person name="Zhang G.Q."/>
            <person name="Liu Z.J."/>
            <person name="Xu Q."/>
        </authorList>
    </citation>
    <scope>NUCLEOTIDE SEQUENCE [LARGE SCALE GENOMIC DNA]</scope>
    <source>
        <strain evidence="2">GZMU011</strain>
    </source>
</reference>
<gene>
    <name evidence="2" type="ORF">M5K25_025959</name>
</gene>
<proteinExistence type="predicted"/>
<keyword evidence="1" id="KW-0812">Transmembrane</keyword>
<dbReference type="Proteomes" id="UP001552299">
    <property type="component" value="Unassembled WGS sequence"/>
</dbReference>
<comment type="caution">
    <text evidence="2">The sequence shown here is derived from an EMBL/GenBank/DDBJ whole genome shotgun (WGS) entry which is preliminary data.</text>
</comment>